<keyword evidence="5 6" id="KW-0482">Metalloprotease</keyword>
<dbReference type="Pfam" id="PF01432">
    <property type="entry name" value="Peptidase_M3"/>
    <property type="match status" value="1"/>
</dbReference>
<dbReference type="EMBL" id="JAHDYR010000015">
    <property type="protein sequence ID" value="KAG9394360.1"/>
    <property type="molecule type" value="Genomic_DNA"/>
</dbReference>
<dbReference type="GO" id="GO:0046872">
    <property type="term" value="F:metal ion binding"/>
    <property type="evidence" value="ECO:0007669"/>
    <property type="project" value="UniProtKB-UniRule"/>
</dbReference>
<dbReference type="GO" id="GO:0006518">
    <property type="term" value="P:peptide metabolic process"/>
    <property type="evidence" value="ECO:0007669"/>
    <property type="project" value="TreeGrafter"/>
</dbReference>
<proteinExistence type="inferred from homology"/>
<comment type="cofactor">
    <cofactor evidence="6">
        <name>Zn(2+)</name>
        <dbReference type="ChEBI" id="CHEBI:29105"/>
    </cofactor>
    <text evidence="6">Binds 1 zinc ion.</text>
</comment>
<dbReference type="Gene3D" id="1.10.1370.30">
    <property type="match status" value="1"/>
</dbReference>
<evidence type="ECO:0000256" key="5">
    <source>
        <dbReference type="ARBA" id="ARBA00023049"/>
    </source>
</evidence>
<evidence type="ECO:0000256" key="1">
    <source>
        <dbReference type="ARBA" id="ARBA00022670"/>
    </source>
</evidence>
<evidence type="ECO:0000256" key="6">
    <source>
        <dbReference type="RuleBase" id="RU003435"/>
    </source>
</evidence>
<dbReference type="SUPFAM" id="SSF55486">
    <property type="entry name" value="Metalloproteases ('zincins'), catalytic domain"/>
    <property type="match status" value="1"/>
</dbReference>
<dbReference type="PANTHER" id="PTHR11804:SF84">
    <property type="entry name" value="SACCHAROLYSIN"/>
    <property type="match status" value="1"/>
</dbReference>
<name>A0A8J6EA90_9EUKA</name>
<keyword evidence="1 6" id="KW-0645">Protease</keyword>
<gene>
    <name evidence="8" type="ORF">J8273_4001</name>
</gene>
<evidence type="ECO:0000256" key="2">
    <source>
        <dbReference type="ARBA" id="ARBA00022723"/>
    </source>
</evidence>
<evidence type="ECO:0000313" key="9">
    <source>
        <dbReference type="Proteomes" id="UP000717585"/>
    </source>
</evidence>
<dbReference type="PANTHER" id="PTHR11804">
    <property type="entry name" value="PROTEASE M3 THIMET OLIGOPEPTIDASE-RELATED"/>
    <property type="match status" value="1"/>
</dbReference>
<keyword evidence="4 6" id="KW-0862">Zinc</keyword>
<sequence>MDNAVEAARSWLERINKEYCELHTTKEDAFWANKMGTGGSAAESSAVFAAAEEKLQEWNHSPKHLEECEEHCTNVFPIADAGDMVVTALKGWQYFFRGNVLKKEESRTMFKALLEAEQKLEVSRSDMPLGYLDPETQEHKLASSVQLATMMRTGDSRELRKAAWEGLRTIEGFVLDHDFLDVVKRRNALARSAGFVDYYAMTVERVENMTKDEIFDILSKLVELTEDATVRAVAELKKREPDLKGYDLPYLMGGDITKKLDPFFPFEKSVSRWGQTFGGMNVDYSNATVTIDLLDRSGKYSNGFCHAPEVSWVDRGKHVPARVNFSSNGIVGMVGSGQRAINTVLHEAGHCAHFANIMMPAPCFAQEFLMSVAYAETQSMFMDSLISDGDWMHLVAGIPIELIKENIEAKQPFAALSLRSMLTIPFAERAIYELPDAELTPDNVIRLIREVETRLLGGLESARPVLSMPHLLSNESSAYYHAYVLAMCGVEQTRRFFLDRDGHIFMNPKVGPEVSEKYWHAGNSRTFAQHIEHLTGSGPDPAFLAEAVNRTVDEEIAVALKSIETGKKIMAELGDKLVDSDAKVHLNARVKVQDGHEQVVDTVDFVEASNKFAAYVASKRE</sequence>
<dbReference type="Proteomes" id="UP000717585">
    <property type="component" value="Unassembled WGS sequence"/>
</dbReference>
<evidence type="ECO:0000256" key="3">
    <source>
        <dbReference type="ARBA" id="ARBA00022801"/>
    </source>
</evidence>
<dbReference type="GO" id="GO:0004222">
    <property type="term" value="F:metalloendopeptidase activity"/>
    <property type="evidence" value="ECO:0007669"/>
    <property type="project" value="InterPro"/>
</dbReference>
<evidence type="ECO:0000313" key="8">
    <source>
        <dbReference type="EMBL" id="KAG9394360.1"/>
    </source>
</evidence>
<evidence type="ECO:0000259" key="7">
    <source>
        <dbReference type="Pfam" id="PF01432"/>
    </source>
</evidence>
<dbReference type="InterPro" id="IPR001567">
    <property type="entry name" value="Pept_M3A_M3B_dom"/>
</dbReference>
<protein>
    <submittedName>
        <fullName evidence="8">Peptidase M3A/M3B</fullName>
    </submittedName>
</protein>
<dbReference type="GO" id="GO:0006508">
    <property type="term" value="P:proteolysis"/>
    <property type="evidence" value="ECO:0007669"/>
    <property type="project" value="UniProtKB-KW"/>
</dbReference>
<keyword evidence="3 6" id="KW-0378">Hydrolase</keyword>
<accession>A0A8J6EA90</accession>
<organism evidence="8 9">
    <name type="scientific">Carpediemonas membranifera</name>
    <dbReference type="NCBI Taxonomy" id="201153"/>
    <lineage>
        <taxon>Eukaryota</taxon>
        <taxon>Metamonada</taxon>
        <taxon>Carpediemonas-like organisms</taxon>
        <taxon>Carpediemonas</taxon>
    </lineage>
</organism>
<keyword evidence="9" id="KW-1185">Reference proteome</keyword>
<dbReference type="AlphaFoldDB" id="A0A8J6EA90"/>
<keyword evidence="2 6" id="KW-0479">Metal-binding</keyword>
<evidence type="ECO:0000256" key="4">
    <source>
        <dbReference type="ARBA" id="ARBA00022833"/>
    </source>
</evidence>
<reference evidence="8" key="1">
    <citation type="submission" date="2021-05" db="EMBL/GenBank/DDBJ databases">
        <title>A free-living protist that lacks canonical eukaryotic 1 DNA replication and segregation systems.</title>
        <authorList>
            <person name="Salas-Leiva D.E."/>
            <person name="Tromer E.C."/>
            <person name="Curtis B.A."/>
            <person name="Jerlstrom-Hultqvist J."/>
            <person name="Kolisko M."/>
            <person name="Yi Z."/>
            <person name="Salas-Leiva J.S."/>
            <person name="Gallot-Lavallee L."/>
            <person name="Kops G.J.P.L."/>
            <person name="Archibald J.M."/>
            <person name="Simpson A.G.B."/>
            <person name="Roger A.J."/>
        </authorList>
    </citation>
    <scope>NUCLEOTIDE SEQUENCE</scope>
    <source>
        <strain evidence="8">BICM</strain>
    </source>
</reference>
<comment type="similarity">
    <text evidence="6">Belongs to the peptidase M3 family.</text>
</comment>
<dbReference type="OrthoDB" id="534666at2759"/>
<feature type="domain" description="Peptidase M3A/M3B catalytic" evidence="7">
    <location>
        <begin position="152"/>
        <end position="548"/>
    </location>
</feature>
<comment type="caution">
    <text evidence="8">The sequence shown here is derived from an EMBL/GenBank/DDBJ whole genome shotgun (WGS) entry which is preliminary data.</text>
</comment>
<dbReference type="InterPro" id="IPR045090">
    <property type="entry name" value="Pept_M3A_M3B"/>
</dbReference>